<sequence length="370" mass="39965">TGPSPILDLKAEYIGVNSVTLKWAVNDSAADTYTYRIEVVNGTNDTPVKNETSNETRAEITGLIPGTPYNFTVFAVAADNETEGEGSPIDLYTRPSPVLGPEAESIGVNSVTLKWAVNDSAADTYTYRIEVVNCTNDTPVKNETSNETRAEITGLIPGTPYNFTVFAVAADHETEGEGSPIFLYTRPSPVLDLEAESIGVNSVTLKWAVNDSAADNYTYRIEVVNCTNDTPVKNVTSNETRAEITGLIPGTLYNFTVFAVAADNETEGEGRPIDLLYTRPSPILDLKAESIGVNSVTLKWAVNDSAADTYTYRIEVVNCTNDTAVKNETSNETRAEITGLIPGTLYNFTVFAVAADNETEGEGVSIDRYT</sequence>
<evidence type="ECO:0000256" key="2">
    <source>
        <dbReference type="ARBA" id="ARBA00025789"/>
    </source>
</evidence>
<dbReference type="InterPro" id="IPR003961">
    <property type="entry name" value="FN3_dom"/>
</dbReference>
<feature type="domain" description="Fibronectin type-III" evidence="3">
    <location>
        <begin position="5"/>
        <end position="96"/>
    </location>
</feature>
<evidence type="ECO:0000313" key="4">
    <source>
        <dbReference type="EMBL" id="NXL14223.1"/>
    </source>
</evidence>
<feature type="non-terminal residue" evidence="4">
    <location>
        <position position="370"/>
    </location>
</feature>
<dbReference type="PANTHER" id="PTHR46957:SF5">
    <property type="entry name" value="PROTEIN-TYROSINE-PHOSPHATASE"/>
    <property type="match status" value="1"/>
</dbReference>
<reference evidence="4 5" key="1">
    <citation type="submission" date="2019-09" db="EMBL/GenBank/DDBJ databases">
        <title>Bird 10,000 Genomes (B10K) Project - Family phase.</title>
        <authorList>
            <person name="Zhang G."/>
        </authorList>
    </citation>
    <scope>NUCLEOTIDE SEQUENCE [LARGE SCALE GENOMIC DNA]</scope>
    <source>
        <strain evidence="4">B10K-DU-001-45</strain>
        <tissue evidence="4">Muscle</tissue>
    </source>
</reference>
<dbReference type="Gene3D" id="2.60.40.10">
    <property type="entry name" value="Immunoglobulins"/>
    <property type="match status" value="4"/>
</dbReference>
<comment type="caution">
    <text evidence="4">The sequence shown here is derived from an EMBL/GenBank/DDBJ whole genome shotgun (WGS) entry which is preliminary data.</text>
</comment>
<feature type="non-terminal residue" evidence="4">
    <location>
        <position position="1"/>
    </location>
</feature>
<dbReference type="PANTHER" id="PTHR46957">
    <property type="entry name" value="CYTOKINE RECEPTOR"/>
    <property type="match status" value="1"/>
</dbReference>
<name>A0A7L0Q9S1_SETKR</name>
<dbReference type="GO" id="GO:0043235">
    <property type="term" value="C:receptor complex"/>
    <property type="evidence" value="ECO:0007669"/>
    <property type="project" value="TreeGrafter"/>
</dbReference>
<proteinExistence type="inferred from homology"/>
<evidence type="ECO:0000256" key="1">
    <source>
        <dbReference type="ARBA" id="ARBA00022737"/>
    </source>
</evidence>
<dbReference type="Pfam" id="PF00041">
    <property type="entry name" value="fn3"/>
    <property type="match status" value="4"/>
</dbReference>
<dbReference type="CDD" id="cd00063">
    <property type="entry name" value="FN3"/>
    <property type="match status" value="4"/>
</dbReference>
<dbReference type="SMART" id="SM00060">
    <property type="entry name" value="FN3"/>
    <property type="match status" value="4"/>
</dbReference>
<protein>
    <submittedName>
        <fullName evidence="4">PTPRJ phosphatase</fullName>
    </submittedName>
</protein>
<dbReference type="AlphaFoldDB" id="A0A7L0Q9S1"/>
<evidence type="ECO:0000259" key="3">
    <source>
        <dbReference type="PROSITE" id="PS50853"/>
    </source>
</evidence>
<dbReference type="Proteomes" id="UP000550059">
    <property type="component" value="Unassembled WGS sequence"/>
</dbReference>
<keyword evidence="5" id="KW-1185">Reference proteome</keyword>
<evidence type="ECO:0000313" key="5">
    <source>
        <dbReference type="Proteomes" id="UP000550059"/>
    </source>
</evidence>
<feature type="domain" description="Fibronectin type-III" evidence="3">
    <location>
        <begin position="189"/>
        <end position="281"/>
    </location>
</feature>
<feature type="domain" description="Fibronectin type-III" evidence="3">
    <location>
        <begin position="282"/>
        <end position="370"/>
    </location>
</feature>
<gene>
    <name evidence="4" type="primary">Ptprj</name>
    <name evidence="4" type="ORF">SETKIR_R10766</name>
</gene>
<keyword evidence="1" id="KW-0677">Repeat</keyword>
<dbReference type="InterPro" id="IPR050713">
    <property type="entry name" value="RTP_Phos/Ushers"/>
</dbReference>
<dbReference type="InterPro" id="IPR036116">
    <property type="entry name" value="FN3_sf"/>
</dbReference>
<dbReference type="InterPro" id="IPR013783">
    <property type="entry name" value="Ig-like_fold"/>
</dbReference>
<comment type="similarity">
    <text evidence="2">Belongs to the protein-tyrosine phosphatase family. Receptor class 3 subfamily.</text>
</comment>
<organism evidence="4 5">
    <name type="scientific">Setophaga kirtlandii</name>
    <name type="common">Kirtland's warbler</name>
    <name type="synonym">Dendroica kirtlandii</name>
    <dbReference type="NCBI Taxonomy" id="298831"/>
    <lineage>
        <taxon>Eukaryota</taxon>
        <taxon>Metazoa</taxon>
        <taxon>Chordata</taxon>
        <taxon>Craniata</taxon>
        <taxon>Vertebrata</taxon>
        <taxon>Euteleostomi</taxon>
        <taxon>Archelosauria</taxon>
        <taxon>Archosauria</taxon>
        <taxon>Dinosauria</taxon>
        <taxon>Saurischia</taxon>
        <taxon>Theropoda</taxon>
        <taxon>Coelurosauria</taxon>
        <taxon>Aves</taxon>
        <taxon>Neognathae</taxon>
        <taxon>Neoaves</taxon>
        <taxon>Telluraves</taxon>
        <taxon>Australaves</taxon>
        <taxon>Passeriformes</taxon>
        <taxon>Passeroidea</taxon>
        <taxon>Parulidae</taxon>
        <taxon>Setophaga</taxon>
    </lineage>
</organism>
<dbReference type="SUPFAM" id="SSF49265">
    <property type="entry name" value="Fibronectin type III"/>
    <property type="match status" value="3"/>
</dbReference>
<accession>A0A7L0Q9S1</accession>
<feature type="domain" description="Fibronectin type-III" evidence="3">
    <location>
        <begin position="97"/>
        <end position="188"/>
    </location>
</feature>
<dbReference type="EMBL" id="VXAS01002406">
    <property type="protein sequence ID" value="NXL14223.1"/>
    <property type="molecule type" value="Genomic_DNA"/>
</dbReference>
<dbReference type="FunFam" id="2.60.40.10:FF:000362">
    <property type="entry name" value="Receptor-type tyrosine-protein phosphatase eta"/>
    <property type="match status" value="4"/>
</dbReference>
<dbReference type="PROSITE" id="PS50853">
    <property type="entry name" value="FN3"/>
    <property type="match status" value="4"/>
</dbReference>